<keyword evidence="4" id="KW-0269">Exonuclease</keyword>
<protein>
    <recommendedName>
        <fullName evidence="7">Exonuclease domain-containing protein</fullName>
    </recommendedName>
</protein>
<dbReference type="RefSeq" id="XP_008022835.1">
    <property type="nucleotide sequence ID" value="XM_008024644.1"/>
</dbReference>
<comment type="function">
    <text evidence="5">Exoribonuclease involved in ribosome biosynthesis. Involved in the processing of ITS1, the internal transcribed spacer localized between the 18S and 5.8S rRNAs.</text>
</comment>
<dbReference type="PANTHER" id="PTHR12801">
    <property type="entry name" value="RNA EXONUCLEASE REXO1 / RECO3 FAMILY MEMBER-RELATED"/>
    <property type="match status" value="1"/>
</dbReference>
<dbReference type="Proteomes" id="UP000016935">
    <property type="component" value="Unassembled WGS sequence"/>
</dbReference>
<dbReference type="EMBL" id="KB908504">
    <property type="protein sequence ID" value="EOA89960.1"/>
    <property type="molecule type" value="Genomic_DNA"/>
</dbReference>
<evidence type="ECO:0000256" key="1">
    <source>
        <dbReference type="ARBA" id="ARBA00022552"/>
    </source>
</evidence>
<dbReference type="CDD" id="cd06137">
    <property type="entry name" value="DEDDh_RNase"/>
    <property type="match status" value="1"/>
</dbReference>
<dbReference type="SMART" id="SM00479">
    <property type="entry name" value="EXOIII"/>
    <property type="match status" value="1"/>
</dbReference>
<gene>
    <name evidence="8" type="ORF">SETTUDRAFT_104149</name>
</gene>
<keyword evidence="3" id="KW-0378">Hydrolase</keyword>
<keyword evidence="9" id="KW-1185">Reference proteome</keyword>
<evidence type="ECO:0000313" key="9">
    <source>
        <dbReference type="Proteomes" id="UP000016935"/>
    </source>
</evidence>
<keyword evidence="1" id="KW-0698">rRNA processing</keyword>
<dbReference type="AlphaFoldDB" id="R0IYX6"/>
<dbReference type="GO" id="GO:0004527">
    <property type="term" value="F:exonuclease activity"/>
    <property type="evidence" value="ECO:0007669"/>
    <property type="project" value="UniProtKB-KW"/>
</dbReference>
<dbReference type="eggNOG" id="KOG2248">
    <property type="taxonomic scope" value="Eukaryota"/>
</dbReference>
<dbReference type="InterPro" id="IPR013520">
    <property type="entry name" value="Ribonucl_H"/>
</dbReference>
<evidence type="ECO:0000256" key="5">
    <source>
        <dbReference type="ARBA" id="ARBA00025599"/>
    </source>
</evidence>
<dbReference type="SUPFAM" id="SSF53098">
    <property type="entry name" value="Ribonuclease H-like"/>
    <property type="match status" value="1"/>
</dbReference>
<sequence length="438" mass="48332">MAYYHPPPIVTPPPVPYQGPPPLPLECPPGNDYPTELFSFLEPAATLKKHGYVMDPLTDEEIKQKAKCRHCNQTIMNLTKHLQKTLQYRLHNPTPPPPATAYDPLPTLLMPVGSGCYEAKQCTAPCNYHPGGFDKGARCFNCCGYTLAEAKWCVTNNMHEIRDYGQRELEDCYQFHMTPSVFNINNLSLRAAVAIDCEMGTAVTGDSELIRLTAIDYLTGEVLINNLVQPDQPMLHLNTRFSGVTFPQLNEAKKKKTCLMGKAGARHALWRFVGPYTALVGHGVNNDLRALRWIHPTVIDSFIIEWNIIQEKKAAEEAVAVAAAAAAATIPVPAQEPEQQIQQLATSLEKASLAAEDVGGVPLPEETTEEPAEAAEAQPKKKEKKPKGSGDLSLKTLVKKYLGREIQMQGNKGHDSFEDALAARDLVHCMVMKKLAEK</sequence>
<dbReference type="InterPro" id="IPR047021">
    <property type="entry name" value="REXO1/3/4-like"/>
</dbReference>
<feature type="region of interest" description="Disordered" evidence="6">
    <location>
        <begin position="361"/>
        <end position="391"/>
    </location>
</feature>
<evidence type="ECO:0000256" key="6">
    <source>
        <dbReference type="SAM" id="MobiDB-lite"/>
    </source>
</evidence>
<dbReference type="GeneID" id="19395028"/>
<dbReference type="GO" id="GO:0000027">
    <property type="term" value="P:ribosomal large subunit assembly"/>
    <property type="evidence" value="ECO:0007669"/>
    <property type="project" value="TreeGrafter"/>
</dbReference>
<feature type="domain" description="Exonuclease" evidence="7">
    <location>
        <begin position="191"/>
        <end position="436"/>
    </location>
</feature>
<accession>R0IYX6</accession>
<dbReference type="GO" id="GO:0005634">
    <property type="term" value="C:nucleus"/>
    <property type="evidence" value="ECO:0007669"/>
    <property type="project" value="TreeGrafter"/>
</dbReference>
<evidence type="ECO:0000256" key="3">
    <source>
        <dbReference type="ARBA" id="ARBA00022801"/>
    </source>
</evidence>
<proteinExistence type="predicted"/>
<dbReference type="GO" id="GO:0006364">
    <property type="term" value="P:rRNA processing"/>
    <property type="evidence" value="ECO:0007669"/>
    <property type="project" value="UniProtKB-KW"/>
</dbReference>
<name>R0IYX6_EXST2</name>
<dbReference type="HOGENOM" id="CLU_029938_1_0_1"/>
<dbReference type="GO" id="GO:0003676">
    <property type="term" value="F:nucleic acid binding"/>
    <property type="evidence" value="ECO:0007669"/>
    <property type="project" value="InterPro"/>
</dbReference>
<dbReference type="Gene3D" id="3.30.420.10">
    <property type="entry name" value="Ribonuclease H-like superfamily/Ribonuclease H"/>
    <property type="match status" value="1"/>
</dbReference>
<dbReference type="InterPro" id="IPR012337">
    <property type="entry name" value="RNaseH-like_sf"/>
</dbReference>
<keyword evidence="2" id="KW-0540">Nuclease</keyword>
<evidence type="ECO:0000259" key="7">
    <source>
        <dbReference type="SMART" id="SM00479"/>
    </source>
</evidence>
<evidence type="ECO:0000313" key="8">
    <source>
        <dbReference type="EMBL" id="EOA89960.1"/>
    </source>
</evidence>
<dbReference type="PANTHER" id="PTHR12801:SF45">
    <property type="entry name" value="RNA EXONUCLEASE 4"/>
    <property type="match status" value="1"/>
</dbReference>
<organism evidence="8 9">
    <name type="scientific">Exserohilum turcicum (strain 28A)</name>
    <name type="common">Northern leaf blight fungus</name>
    <name type="synonym">Setosphaeria turcica</name>
    <dbReference type="NCBI Taxonomy" id="671987"/>
    <lineage>
        <taxon>Eukaryota</taxon>
        <taxon>Fungi</taxon>
        <taxon>Dikarya</taxon>
        <taxon>Ascomycota</taxon>
        <taxon>Pezizomycotina</taxon>
        <taxon>Dothideomycetes</taxon>
        <taxon>Pleosporomycetidae</taxon>
        <taxon>Pleosporales</taxon>
        <taxon>Pleosporineae</taxon>
        <taxon>Pleosporaceae</taxon>
        <taxon>Exserohilum</taxon>
    </lineage>
</organism>
<evidence type="ECO:0000256" key="4">
    <source>
        <dbReference type="ARBA" id="ARBA00022839"/>
    </source>
</evidence>
<dbReference type="InterPro" id="IPR036397">
    <property type="entry name" value="RNaseH_sf"/>
</dbReference>
<reference evidence="8 9" key="2">
    <citation type="journal article" date="2013" name="PLoS Genet.">
        <title>Comparative genome structure, secondary metabolite, and effector coding capacity across Cochliobolus pathogens.</title>
        <authorList>
            <person name="Condon B.J."/>
            <person name="Leng Y."/>
            <person name="Wu D."/>
            <person name="Bushley K.E."/>
            <person name="Ohm R.A."/>
            <person name="Otillar R."/>
            <person name="Martin J."/>
            <person name="Schackwitz W."/>
            <person name="Grimwood J."/>
            <person name="MohdZainudin N."/>
            <person name="Xue C."/>
            <person name="Wang R."/>
            <person name="Manning V.A."/>
            <person name="Dhillon B."/>
            <person name="Tu Z.J."/>
            <person name="Steffenson B.J."/>
            <person name="Salamov A."/>
            <person name="Sun H."/>
            <person name="Lowry S."/>
            <person name="LaButti K."/>
            <person name="Han J."/>
            <person name="Copeland A."/>
            <person name="Lindquist E."/>
            <person name="Barry K."/>
            <person name="Schmutz J."/>
            <person name="Baker S.E."/>
            <person name="Ciuffetti L.M."/>
            <person name="Grigoriev I.V."/>
            <person name="Zhong S."/>
            <person name="Turgeon B.G."/>
        </authorList>
    </citation>
    <scope>NUCLEOTIDE SEQUENCE [LARGE SCALE GENOMIC DNA]</scope>
    <source>
        <strain evidence="9">28A</strain>
    </source>
</reference>
<dbReference type="OrthoDB" id="16516at2759"/>
<evidence type="ECO:0000256" key="2">
    <source>
        <dbReference type="ARBA" id="ARBA00022722"/>
    </source>
</evidence>
<dbReference type="STRING" id="671987.R0IYX6"/>
<reference evidence="8 9" key="1">
    <citation type="journal article" date="2012" name="PLoS Pathog.">
        <title>Diverse lifestyles and strategies of plant pathogenesis encoded in the genomes of eighteen Dothideomycetes fungi.</title>
        <authorList>
            <person name="Ohm R.A."/>
            <person name="Feau N."/>
            <person name="Henrissat B."/>
            <person name="Schoch C.L."/>
            <person name="Horwitz B.A."/>
            <person name="Barry K.W."/>
            <person name="Condon B.J."/>
            <person name="Copeland A.C."/>
            <person name="Dhillon B."/>
            <person name="Glaser F."/>
            <person name="Hesse C.N."/>
            <person name="Kosti I."/>
            <person name="LaButti K."/>
            <person name="Lindquist E.A."/>
            <person name="Lucas S."/>
            <person name="Salamov A.A."/>
            <person name="Bradshaw R.E."/>
            <person name="Ciuffetti L."/>
            <person name="Hamelin R.C."/>
            <person name="Kema G.H.J."/>
            <person name="Lawrence C."/>
            <person name="Scott J.A."/>
            <person name="Spatafora J.W."/>
            <person name="Turgeon B.G."/>
            <person name="de Wit P.J.G.M."/>
            <person name="Zhong S."/>
            <person name="Goodwin S.B."/>
            <person name="Grigoriev I.V."/>
        </authorList>
    </citation>
    <scope>NUCLEOTIDE SEQUENCE [LARGE SCALE GENOMIC DNA]</scope>
    <source>
        <strain evidence="9">28A</strain>
    </source>
</reference>